<evidence type="ECO:0000313" key="4">
    <source>
        <dbReference type="RefSeq" id="XP_012669667.2"/>
    </source>
</evidence>
<proteinExistence type="predicted"/>
<evidence type="ECO:0000256" key="1">
    <source>
        <dbReference type="ARBA" id="ARBA00001988"/>
    </source>
</evidence>
<comment type="function">
    <text evidence="1">Troponin I is the inhibitory subunit of troponin, the thin filament regulatory complex which confers calcium-sensitivity to striated muscle actomyosin ATPase activity.</text>
</comment>
<dbReference type="InterPro" id="IPR001978">
    <property type="entry name" value="Troponin"/>
</dbReference>
<dbReference type="KEGG" id="char:105888483"/>
<dbReference type="GeneID" id="105888483"/>
<keyword evidence="3" id="KW-1185">Reference proteome</keyword>
<name>A0A6P3VER7_CLUHA</name>
<dbReference type="Pfam" id="PF00992">
    <property type="entry name" value="Troponin"/>
    <property type="match status" value="1"/>
</dbReference>
<accession>A0A6P3VER7</accession>
<reference evidence="4" key="1">
    <citation type="submission" date="2025-08" db="UniProtKB">
        <authorList>
            <consortium name="RefSeq"/>
        </authorList>
    </citation>
    <scope>IDENTIFICATION</scope>
</reference>
<dbReference type="GO" id="GO:0005861">
    <property type="term" value="C:troponin complex"/>
    <property type="evidence" value="ECO:0007669"/>
    <property type="project" value="InterPro"/>
</dbReference>
<sequence>MGYIKLIICLVHSSIHSTIHSFIHLKKIQNLSSFFLSQGISKRGNMSEGPKKSKYSATRRLLLKTKLLKKGGCMLLAEIDDKIKERDSTLNERVPPLKLSGMSVQELQELCKDLHRKSDVVDDARYDLEVKVAKNEKEIETLTGKINEMKGTKNRTKLKRVKKTTDLGSMESKLMKADFKANLKTVKKEEEKKEEVTDWRKNVEAMSGMEGRKKLFNAQ</sequence>
<dbReference type="GO" id="GO:0003779">
    <property type="term" value="F:actin binding"/>
    <property type="evidence" value="ECO:0007669"/>
    <property type="project" value="UniProtKB-KW"/>
</dbReference>
<evidence type="ECO:0000256" key="2">
    <source>
        <dbReference type="ARBA" id="ARBA00023203"/>
    </source>
</evidence>
<dbReference type="Proteomes" id="UP000515152">
    <property type="component" value="Chromosome 3"/>
</dbReference>
<organism evidence="3 4">
    <name type="scientific">Clupea harengus</name>
    <name type="common">Atlantic herring</name>
    <dbReference type="NCBI Taxonomy" id="7950"/>
    <lineage>
        <taxon>Eukaryota</taxon>
        <taxon>Metazoa</taxon>
        <taxon>Chordata</taxon>
        <taxon>Craniata</taxon>
        <taxon>Vertebrata</taxon>
        <taxon>Euteleostomi</taxon>
        <taxon>Actinopterygii</taxon>
        <taxon>Neopterygii</taxon>
        <taxon>Teleostei</taxon>
        <taxon>Clupei</taxon>
        <taxon>Clupeiformes</taxon>
        <taxon>Clupeoidei</taxon>
        <taxon>Clupeidae</taxon>
        <taxon>Clupea</taxon>
    </lineage>
</organism>
<protein>
    <submittedName>
        <fullName evidence="4">Troponin I, slow skeletal muscle-like</fullName>
    </submittedName>
</protein>
<dbReference type="GO" id="GO:0003009">
    <property type="term" value="P:skeletal muscle contraction"/>
    <property type="evidence" value="ECO:0007669"/>
    <property type="project" value="TreeGrafter"/>
</dbReference>
<dbReference type="AlphaFoldDB" id="A0A6P3VER7"/>
<dbReference type="PANTHER" id="PTHR13738:SF33">
    <property type="entry name" value="TROPONIN I, SLOW SKELETAL MUSCLE"/>
    <property type="match status" value="1"/>
</dbReference>
<gene>
    <name evidence="4" type="primary">LOC105888483</name>
</gene>
<dbReference type="RefSeq" id="XP_012669667.2">
    <property type="nucleotide sequence ID" value="XM_012814213.3"/>
</dbReference>
<dbReference type="InterPro" id="IPR050875">
    <property type="entry name" value="Troponin_I"/>
</dbReference>
<dbReference type="GO" id="GO:0060048">
    <property type="term" value="P:cardiac muscle contraction"/>
    <property type="evidence" value="ECO:0007669"/>
    <property type="project" value="TreeGrafter"/>
</dbReference>
<dbReference type="OrthoDB" id="371899at2759"/>
<keyword evidence="2" id="KW-0009">Actin-binding</keyword>
<evidence type="ECO:0000313" key="3">
    <source>
        <dbReference type="Proteomes" id="UP000515152"/>
    </source>
</evidence>
<dbReference type="PANTHER" id="PTHR13738">
    <property type="entry name" value="TROPONIN I"/>
    <property type="match status" value="1"/>
</dbReference>